<dbReference type="RefSeq" id="WP_057978927.1">
    <property type="nucleotide sequence ID" value="NZ_LKHP01000008.1"/>
</dbReference>
<dbReference type="OrthoDB" id="9803619at2"/>
<evidence type="ECO:0000256" key="2">
    <source>
        <dbReference type="HAMAP-Rule" id="MF_01212"/>
    </source>
</evidence>
<feature type="domain" description="HD" evidence="3">
    <location>
        <begin position="75"/>
        <end position="185"/>
    </location>
</feature>
<evidence type="ECO:0000313" key="5">
    <source>
        <dbReference type="Proteomes" id="UP000052015"/>
    </source>
</evidence>
<evidence type="ECO:0000259" key="3">
    <source>
        <dbReference type="PROSITE" id="PS51831"/>
    </source>
</evidence>
<dbReference type="GO" id="GO:0016793">
    <property type="term" value="F:triphosphoric monoester hydrolase activity"/>
    <property type="evidence" value="ECO:0007669"/>
    <property type="project" value="InterPro"/>
</dbReference>
<organism evidence="4 5">
    <name type="scientific">Caloramator mitchellensis</name>
    <dbReference type="NCBI Taxonomy" id="908809"/>
    <lineage>
        <taxon>Bacteria</taxon>
        <taxon>Bacillati</taxon>
        <taxon>Bacillota</taxon>
        <taxon>Clostridia</taxon>
        <taxon>Eubacteriales</taxon>
        <taxon>Clostridiaceae</taxon>
        <taxon>Caloramator</taxon>
    </lineage>
</organism>
<dbReference type="CDD" id="cd00077">
    <property type="entry name" value="HDc"/>
    <property type="match status" value="1"/>
</dbReference>
<sequence>MNLRERYEELEEKILSPLATISKNSKGREKDEKKCDIRTDFQRDRDRIIHSKAFRRLKHKTQVFIAPEGDHYRTRLTHTLEVSQIARTISRAIRLNEDLTEAIALGHDLGHTPFGHTGEFALDKVTSNGFKHNYQSLRVVEYLEKGKGLNLTHEVKDGILSHSGELTAATNEGKVVKLADKIAYINHDIDDAIRAGILKNDDLPKECIKVLGKTNSERLNKMIMAVIMHAINYGEIKLIGEVGEATWELRRFMFENVYYGSEAKKEEDKAQNLVISLFEYYMKKPEEMPKEYNQRVIEFGLEQSVIDYIAGMTDRYAIHEFNRLFIPSPWQKYF</sequence>
<dbReference type="InterPro" id="IPR051094">
    <property type="entry name" value="Diverse_Catalytic_Enzymes"/>
</dbReference>
<dbReference type="InterPro" id="IPR006261">
    <property type="entry name" value="dGTPase"/>
</dbReference>
<comment type="similarity">
    <text evidence="2">Belongs to the dGTPase family. Type 2 subfamily.</text>
</comment>
<dbReference type="PATRIC" id="fig|908809.3.peg.1627"/>
<keyword evidence="1 2" id="KW-0378">Hydrolase</keyword>
<dbReference type="Pfam" id="PF01966">
    <property type="entry name" value="HD"/>
    <property type="match status" value="1"/>
</dbReference>
<dbReference type="InterPro" id="IPR003607">
    <property type="entry name" value="HD/PDEase_dom"/>
</dbReference>
<dbReference type="Proteomes" id="UP000052015">
    <property type="component" value="Unassembled WGS sequence"/>
</dbReference>
<dbReference type="InterPro" id="IPR006674">
    <property type="entry name" value="HD_domain"/>
</dbReference>
<comment type="caution">
    <text evidence="4">The sequence shown here is derived from an EMBL/GenBank/DDBJ whole genome shotgun (WGS) entry which is preliminary data.</text>
</comment>
<protein>
    <recommendedName>
        <fullName evidence="2">Deoxyguanosinetriphosphate triphosphohydrolase-like protein</fullName>
    </recommendedName>
</protein>
<reference evidence="4 5" key="1">
    <citation type="submission" date="2015-09" db="EMBL/GenBank/DDBJ databases">
        <title>Draft genome sequence of a Caloramator mitchellensis, a moderate thermophile from the Great Artesian Basin of Australia.</title>
        <authorList>
            <person name="Patel B.K."/>
        </authorList>
    </citation>
    <scope>NUCLEOTIDE SEQUENCE [LARGE SCALE GENOMIC DNA]</scope>
    <source>
        <strain evidence="4 5">VF08</strain>
    </source>
</reference>
<dbReference type="PANTHER" id="PTHR35795:SF1">
    <property type="entry name" value="BIS(5'-NUCLEOSYL)-TETRAPHOSPHATASE, SYMMETRICAL"/>
    <property type="match status" value="1"/>
</dbReference>
<dbReference type="NCBIfam" id="NF002327">
    <property type="entry name" value="PRK01286.1-2"/>
    <property type="match status" value="1"/>
</dbReference>
<dbReference type="NCBIfam" id="TIGR01353">
    <property type="entry name" value="dGTP_triPase"/>
    <property type="match status" value="1"/>
</dbReference>
<dbReference type="STRING" id="908809.ABG79_01623"/>
<evidence type="ECO:0000313" key="4">
    <source>
        <dbReference type="EMBL" id="KRQ86640.1"/>
    </source>
</evidence>
<dbReference type="HAMAP" id="MF_01212">
    <property type="entry name" value="dGTPase_type2"/>
    <property type="match status" value="1"/>
</dbReference>
<proteinExistence type="inferred from homology"/>
<dbReference type="SUPFAM" id="SSF109604">
    <property type="entry name" value="HD-domain/PDEase-like"/>
    <property type="match status" value="1"/>
</dbReference>
<accession>A0A0R3JT03</accession>
<evidence type="ECO:0000256" key="1">
    <source>
        <dbReference type="ARBA" id="ARBA00022801"/>
    </source>
</evidence>
<name>A0A0R3JT03_CALMK</name>
<dbReference type="Gene3D" id="1.10.3210.10">
    <property type="entry name" value="Hypothetical protein af1432"/>
    <property type="match status" value="1"/>
</dbReference>
<gene>
    <name evidence="4" type="primary">dgt</name>
    <name evidence="4" type="ORF">ABG79_01623</name>
</gene>
<dbReference type="Pfam" id="PF13286">
    <property type="entry name" value="HD_assoc"/>
    <property type="match status" value="1"/>
</dbReference>
<dbReference type="InterPro" id="IPR023023">
    <property type="entry name" value="dNTPase_2"/>
</dbReference>
<dbReference type="AlphaFoldDB" id="A0A0R3JT03"/>
<dbReference type="SMART" id="SM00471">
    <property type="entry name" value="HDc"/>
    <property type="match status" value="1"/>
</dbReference>
<keyword evidence="5" id="KW-1185">Reference proteome</keyword>
<dbReference type="InterPro" id="IPR026875">
    <property type="entry name" value="PHydrolase_assoc_dom"/>
</dbReference>
<dbReference type="PANTHER" id="PTHR35795">
    <property type="entry name" value="SLR1885 PROTEIN"/>
    <property type="match status" value="1"/>
</dbReference>
<dbReference type="EMBL" id="LKHP01000008">
    <property type="protein sequence ID" value="KRQ86640.1"/>
    <property type="molecule type" value="Genomic_DNA"/>
</dbReference>
<dbReference type="PROSITE" id="PS51831">
    <property type="entry name" value="HD"/>
    <property type="match status" value="1"/>
</dbReference>